<gene>
    <name evidence="2" type="ORF">ONZ51_g440</name>
</gene>
<reference evidence="2" key="1">
    <citation type="submission" date="2022-11" db="EMBL/GenBank/DDBJ databases">
        <title>Genome Sequence of Cubamyces cubensis.</title>
        <authorList>
            <person name="Buettner E."/>
        </authorList>
    </citation>
    <scope>NUCLEOTIDE SEQUENCE</scope>
    <source>
        <strain evidence="2">MPL-01</strain>
    </source>
</reference>
<name>A0AAD7XGE8_9APHY</name>
<dbReference type="EMBL" id="JAPEVG010000005">
    <property type="protein sequence ID" value="KAJ8501656.1"/>
    <property type="molecule type" value="Genomic_DNA"/>
</dbReference>
<sequence length="214" mass="23525">MNAINAFFGPAFQNLEPMLYSDPYEKMLMIAATEPEESRDTCTRWWIEDLIAAQVRAEEGVCGEDAQVIEPYVAWLSDEQLREIDELESCSQTKAHSCARARPRGDVRDAESQRNTASASTSTSISSSSSSSSSTSASASQTGTSQTREKGRAGGVDPWMFQAERAMDVWSEVLGVIIDRTNGISPEERAQRCEPYAEWAGPPPPFTDYGSVFC</sequence>
<keyword evidence="3" id="KW-1185">Reference proteome</keyword>
<evidence type="ECO:0000313" key="2">
    <source>
        <dbReference type="EMBL" id="KAJ8501656.1"/>
    </source>
</evidence>
<protein>
    <submittedName>
        <fullName evidence="2">Uncharacterized protein</fullName>
    </submittedName>
</protein>
<accession>A0AAD7XGE8</accession>
<organism evidence="2 3">
    <name type="scientific">Trametes cubensis</name>
    <dbReference type="NCBI Taxonomy" id="1111947"/>
    <lineage>
        <taxon>Eukaryota</taxon>
        <taxon>Fungi</taxon>
        <taxon>Dikarya</taxon>
        <taxon>Basidiomycota</taxon>
        <taxon>Agaricomycotina</taxon>
        <taxon>Agaricomycetes</taxon>
        <taxon>Polyporales</taxon>
        <taxon>Polyporaceae</taxon>
        <taxon>Trametes</taxon>
    </lineage>
</organism>
<feature type="region of interest" description="Disordered" evidence="1">
    <location>
        <begin position="92"/>
        <end position="156"/>
    </location>
</feature>
<comment type="caution">
    <text evidence="2">The sequence shown here is derived from an EMBL/GenBank/DDBJ whole genome shotgun (WGS) entry which is preliminary data.</text>
</comment>
<evidence type="ECO:0000256" key="1">
    <source>
        <dbReference type="SAM" id="MobiDB-lite"/>
    </source>
</evidence>
<feature type="compositionally biased region" description="Low complexity" evidence="1">
    <location>
        <begin position="116"/>
        <end position="146"/>
    </location>
</feature>
<dbReference type="AlphaFoldDB" id="A0AAD7XGE8"/>
<proteinExistence type="predicted"/>
<feature type="compositionally biased region" description="Basic and acidic residues" evidence="1">
    <location>
        <begin position="103"/>
        <end position="112"/>
    </location>
</feature>
<evidence type="ECO:0000313" key="3">
    <source>
        <dbReference type="Proteomes" id="UP001215151"/>
    </source>
</evidence>
<dbReference type="Proteomes" id="UP001215151">
    <property type="component" value="Unassembled WGS sequence"/>
</dbReference>